<name>A0A2M8ETM6_9BACT</name>
<dbReference type="InterPro" id="IPR050177">
    <property type="entry name" value="Lipid_A_modif_metabolic_enz"/>
</dbReference>
<reference evidence="3" key="1">
    <citation type="submission" date="2017-09" db="EMBL/GenBank/DDBJ databases">
        <title>Depth-based differentiation of microbial function through sediment-hosted aquifers and enrichment of novel symbionts in the deep terrestrial subsurface.</title>
        <authorList>
            <person name="Probst A.J."/>
            <person name="Ladd B."/>
            <person name="Jarett J.K."/>
            <person name="Geller-Mcgrath D.E."/>
            <person name="Sieber C.M.K."/>
            <person name="Emerson J.B."/>
            <person name="Anantharaman K."/>
            <person name="Thomas B.C."/>
            <person name="Malmstrom R."/>
            <person name="Stieglmeier M."/>
            <person name="Klingl A."/>
            <person name="Woyke T."/>
            <person name="Ryan C.M."/>
            <person name="Banfield J.F."/>
        </authorList>
    </citation>
    <scope>NUCLEOTIDE SEQUENCE [LARGE SCALE GENOMIC DNA]</scope>
</reference>
<dbReference type="AlphaFoldDB" id="A0A2M8ETM6"/>
<protein>
    <submittedName>
        <fullName evidence="2">NAD(P)-dependent oxidoreductase</fullName>
    </submittedName>
</protein>
<dbReference type="EMBL" id="PFSF01000002">
    <property type="protein sequence ID" value="PJC28458.1"/>
    <property type="molecule type" value="Genomic_DNA"/>
</dbReference>
<organism evidence="2 3">
    <name type="scientific">Candidatus Shapirobacteria bacterium CG_4_9_14_0_2_um_filter_39_11</name>
    <dbReference type="NCBI Taxonomy" id="1974478"/>
    <lineage>
        <taxon>Bacteria</taxon>
        <taxon>Candidatus Shapironibacteriota</taxon>
    </lineage>
</organism>
<dbReference type="PANTHER" id="PTHR43245">
    <property type="entry name" value="BIFUNCTIONAL POLYMYXIN RESISTANCE PROTEIN ARNA"/>
    <property type="match status" value="1"/>
</dbReference>
<gene>
    <name evidence="2" type="ORF">CO054_00050</name>
</gene>
<dbReference type="SUPFAM" id="SSF51735">
    <property type="entry name" value="NAD(P)-binding Rossmann-fold domains"/>
    <property type="match status" value="1"/>
</dbReference>
<dbReference type="InterPro" id="IPR001509">
    <property type="entry name" value="Epimerase_deHydtase"/>
</dbReference>
<sequence>MNKFGTVLVTGGAGFIGSEVVKQLLARKYKVIVADDLSKKEAKVPPECEFVKVDLTNKKDTVKIFKGVDYCIHLAAKIGGIGYFHKYPATILSENNKLYSSVFEAAVENKIKRIVYISSSMVFESTTKFPSKEEDVRQIPLPITSYGFSKLIGEQYCIAFKEEYGLDYTICRPFNAYGINEAPGEEVGYAHVIPDLIKKCLQGQYTLELLGDGNQTRCFTHVSDIARGIIMAMESEKAINEDFNLGSEKEMKMIDLAKVIFNLCVPNKEFKVKLVKGFRYDVKRRVPSSQKAKKLLDWEQEVTLKDELPKIVKWIKTTQNL</sequence>
<evidence type="ECO:0000313" key="3">
    <source>
        <dbReference type="Proteomes" id="UP000229816"/>
    </source>
</evidence>
<dbReference type="Gene3D" id="3.90.25.10">
    <property type="entry name" value="UDP-galactose 4-epimerase, domain 1"/>
    <property type="match status" value="1"/>
</dbReference>
<dbReference type="Gene3D" id="3.40.50.720">
    <property type="entry name" value="NAD(P)-binding Rossmann-like Domain"/>
    <property type="match status" value="1"/>
</dbReference>
<evidence type="ECO:0000313" key="2">
    <source>
        <dbReference type="EMBL" id="PJC28458.1"/>
    </source>
</evidence>
<dbReference type="Proteomes" id="UP000229816">
    <property type="component" value="Unassembled WGS sequence"/>
</dbReference>
<dbReference type="PANTHER" id="PTHR43245:SF13">
    <property type="entry name" value="UDP-D-APIOSE_UDP-D-XYLOSE SYNTHASE 2"/>
    <property type="match status" value="1"/>
</dbReference>
<comment type="caution">
    <text evidence="2">The sequence shown here is derived from an EMBL/GenBank/DDBJ whole genome shotgun (WGS) entry which is preliminary data.</text>
</comment>
<feature type="domain" description="NAD-dependent epimerase/dehydratase" evidence="1">
    <location>
        <begin position="7"/>
        <end position="246"/>
    </location>
</feature>
<dbReference type="InterPro" id="IPR036291">
    <property type="entry name" value="NAD(P)-bd_dom_sf"/>
</dbReference>
<evidence type="ECO:0000259" key="1">
    <source>
        <dbReference type="Pfam" id="PF01370"/>
    </source>
</evidence>
<dbReference type="Pfam" id="PF01370">
    <property type="entry name" value="Epimerase"/>
    <property type="match status" value="1"/>
</dbReference>
<accession>A0A2M8ETM6</accession>
<proteinExistence type="predicted"/>